<keyword evidence="6 16" id="KW-0418">Kinase</keyword>
<protein>
    <submittedName>
        <fullName evidence="16">Dihydroxyacetone kinase 1</fullName>
    </submittedName>
</protein>
<dbReference type="InterPro" id="IPR050861">
    <property type="entry name" value="Dihydroxyacetone_Kinase"/>
</dbReference>
<sequence length="582" mass="62309">MKSFEVQEPLQKSIEGFAQSNPSLAVVPEDRVFYRAGDKSQVALISGGGAGHEPAHAGFIGKGMLTGAVVGDIFASPSTRQILHGIKLIAKDSNGILLILMNYTGDVLHFGLSAERARALGIDCRVIAVGDDVAVGREKGGKVGRRGLAGTILVEKLTGAFVTRFAGQHNLADAYKVADISRNALVTIGSSIDHCKVPGRKFESELGENSMELGMGIHNEPGAHVLTPIPATEDLIENQMLPKLLDPSDKDRYFVPFEKDDEVVLLVNNLGGVSNLIMSSIAAITTDLLKKKYGIVPKQTITGCLMTSFNMDGFSITLMNVSKISKEMKAAFPDKEIDVMQLLRDPTDAPGWPISSYELPPTVDHELLKDEEIPHGVGHYDFDSFAKWMKGAAANVEKEEPRITQLDTLVGDGDCGYTLLAGCKGITDNLDKISKTHLSSAMDKISEYVEASMGGTSGGLYSILISGFVHGLQATCKDSSEKVTPEVLAKSFQIALDTLYHYTNARPGASTMIDALVPFIDEFAKTHDFKKAVEAADKGAQSTADIVAEFGRASYVENSQGIPDPGAVGLVAFLKGVEGTMQ</sequence>
<dbReference type="SUPFAM" id="SSF101473">
    <property type="entry name" value="DhaL-like"/>
    <property type="match status" value="1"/>
</dbReference>
<evidence type="ECO:0000256" key="7">
    <source>
        <dbReference type="ARBA" id="ARBA00022798"/>
    </source>
</evidence>
<dbReference type="PROSITE" id="PS51481">
    <property type="entry name" value="DHAK"/>
    <property type="match status" value="1"/>
</dbReference>
<dbReference type="PANTHER" id="PTHR28629:SF14">
    <property type="entry name" value="DIHYDROXYACETONE KINASE 1"/>
    <property type="match status" value="1"/>
</dbReference>
<evidence type="ECO:0000313" key="16">
    <source>
        <dbReference type="EMBL" id="KTB02873.1"/>
    </source>
</evidence>
<dbReference type="InterPro" id="IPR004007">
    <property type="entry name" value="DhaL_dom"/>
</dbReference>
<dbReference type="VEuPathDB" id="FungiDB:B1J91_L11374g"/>
<dbReference type="GO" id="GO:0019588">
    <property type="term" value="P:anaerobic glycerol catabolic process"/>
    <property type="evidence" value="ECO:0007669"/>
    <property type="project" value="UniProtKB-UniPathway"/>
</dbReference>
<evidence type="ECO:0000256" key="5">
    <source>
        <dbReference type="ARBA" id="ARBA00022741"/>
    </source>
</evidence>
<dbReference type="GO" id="GO:0005524">
    <property type="term" value="F:ATP binding"/>
    <property type="evidence" value="ECO:0007669"/>
    <property type="project" value="UniProtKB-KW"/>
</dbReference>
<dbReference type="GO" id="GO:0050354">
    <property type="term" value="F:triokinase activity"/>
    <property type="evidence" value="ECO:0007669"/>
    <property type="project" value="UniProtKB-EC"/>
</dbReference>
<dbReference type="GO" id="GO:0004371">
    <property type="term" value="F:glycerone kinase activity"/>
    <property type="evidence" value="ECO:0007669"/>
    <property type="project" value="UniProtKB-EC"/>
</dbReference>
<evidence type="ECO:0000313" key="15">
    <source>
        <dbReference type="EMBL" id="KTA97909.1"/>
    </source>
</evidence>
<feature type="binding site" evidence="12">
    <location>
        <position position="106"/>
    </location>
    <ligand>
        <name>substrate</name>
    </ligand>
</feature>
<keyword evidence="8" id="KW-0067">ATP-binding</keyword>
<proteinExistence type="inferred from homology"/>
<dbReference type="EMBL" id="LLZZ01000155">
    <property type="protein sequence ID" value="KTA97909.1"/>
    <property type="molecule type" value="Genomic_DNA"/>
</dbReference>
<evidence type="ECO:0000313" key="17">
    <source>
        <dbReference type="Proteomes" id="UP000054886"/>
    </source>
</evidence>
<dbReference type="Proteomes" id="UP000054886">
    <property type="component" value="Unassembled WGS sequence"/>
</dbReference>
<name>A0A0W0CS01_CANGB</name>
<dbReference type="InterPro" id="IPR036117">
    <property type="entry name" value="DhaL_dom_sf"/>
</dbReference>
<evidence type="ECO:0000256" key="1">
    <source>
        <dbReference type="ARBA" id="ARBA00003264"/>
    </source>
</evidence>
<dbReference type="VEuPathDB" id="FungiDB:GW608_L15367"/>
<dbReference type="FunFam" id="1.25.40.340:FF:000001">
    <property type="entry name" value="Dihydroxyacetone kinase 1"/>
    <property type="match status" value="1"/>
</dbReference>
<dbReference type="Gene3D" id="3.30.1180.20">
    <property type="entry name" value="Dihydroxyacetone kinase, domain 2"/>
    <property type="match status" value="1"/>
</dbReference>
<comment type="function">
    <text evidence="1">Catalyzes both the phosphorylation of dihydroxyacetone and of glyceraldehyde.</text>
</comment>
<dbReference type="GO" id="GO:0005829">
    <property type="term" value="C:cytosol"/>
    <property type="evidence" value="ECO:0007669"/>
    <property type="project" value="TreeGrafter"/>
</dbReference>
<dbReference type="AlphaFoldDB" id="A0A0W0CS01"/>
<comment type="similarity">
    <text evidence="3">Belongs to the dihydroxyacetone kinase (DAK) family.</text>
</comment>
<feature type="domain" description="DhaL" evidence="13">
    <location>
        <begin position="383"/>
        <end position="579"/>
    </location>
</feature>
<accession>A0A0W0CS01</accession>
<evidence type="ECO:0000259" key="13">
    <source>
        <dbReference type="PROSITE" id="PS51480"/>
    </source>
</evidence>
<keyword evidence="4" id="KW-0808">Transferase</keyword>
<dbReference type="PANTHER" id="PTHR28629">
    <property type="entry name" value="TRIOKINASE/FMN CYCLASE"/>
    <property type="match status" value="1"/>
</dbReference>
<keyword evidence="7" id="KW-0319">Glycerol metabolism</keyword>
<reference evidence="16 17" key="1">
    <citation type="submission" date="2015-10" db="EMBL/GenBank/DDBJ databases">
        <title>Draft genomes sequences of Candida glabrata isolates 1A, 1B, 2A, 2B, 3A and 3B.</title>
        <authorList>
            <person name="Haavelsrud O.E."/>
            <person name="Gaustad P."/>
        </authorList>
    </citation>
    <scope>NUCLEOTIDE SEQUENCE [LARGE SCALE GENOMIC DNA]</scope>
    <source>
        <strain evidence="16">910700640</strain>
    </source>
</reference>
<dbReference type="Pfam" id="PF02733">
    <property type="entry name" value="Dak1"/>
    <property type="match status" value="1"/>
</dbReference>
<comment type="catalytic activity">
    <reaction evidence="9">
        <text>D-glyceraldehyde + ATP = D-glyceraldehyde 3-phosphate + ADP + H(+)</text>
        <dbReference type="Rhea" id="RHEA:13941"/>
        <dbReference type="ChEBI" id="CHEBI:15378"/>
        <dbReference type="ChEBI" id="CHEBI:17378"/>
        <dbReference type="ChEBI" id="CHEBI:30616"/>
        <dbReference type="ChEBI" id="CHEBI:59776"/>
        <dbReference type="ChEBI" id="CHEBI:456216"/>
        <dbReference type="EC" id="2.7.1.28"/>
    </reaction>
</comment>
<evidence type="ECO:0000256" key="12">
    <source>
        <dbReference type="PIRSR" id="PIRSR612734-2"/>
    </source>
</evidence>
<evidence type="ECO:0000256" key="6">
    <source>
        <dbReference type="ARBA" id="ARBA00022777"/>
    </source>
</evidence>
<feature type="domain" description="DhaK" evidence="14">
    <location>
        <begin position="5"/>
        <end position="352"/>
    </location>
</feature>
<dbReference type="FunFam" id="3.40.50.10440:FF:000001">
    <property type="entry name" value="Dihydroxyacetone kinase, DhaK subunit"/>
    <property type="match status" value="1"/>
</dbReference>
<comment type="catalytic activity">
    <reaction evidence="10">
        <text>dihydroxyacetone + ATP = dihydroxyacetone phosphate + ADP + H(+)</text>
        <dbReference type="Rhea" id="RHEA:15773"/>
        <dbReference type="ChEBI" id="CHEBI:15378"/>
        <dbReference type="ChEBI" id="CHEBI:16016"/>
        <dbReference type="ChEBI" id="CHEBI:30616"/>
        <dbReference type="ChEBI" id="CHEBI:57642"/>
        <dbReference type="ChEBI" id="CHEBI:456216"/>
        <dbReference type="EC" id="2.7.1.29"/>
    </reaction>
</comment>
<dbReference type="EMBL" id="LLZZ01000122">
    <property type="protein sequence ID" value="KTB02873.1"/>
    <property type="molecule type" value="Genomic_DNA"/>
</dbReference>
<dbReference type="OrthoDB" id="1724672at2759"/>
<dbReference type="SMART" id="SM01120">
    <property type="entry name" value="Dak2"/>
    <property type="match status" value="1"/>
</dbReference>
<dbReference type="VEuPathDB" id="FungiDB:GVI51_L11319"/>
<keyword evidence="5" id="KW-0547">Nucleotide-binding</keyword>
<dbReference type="InterPro" id="IPR012734">
    <property type="entry name" value="DhaK_ATP"/>
</dbReference>
<organism evidence="16 17">
    <name type="scientific">Candida glabrata</name>
    <name type="common">Yeast</name>
    <name type="synonym">Torulopsis glabrata</name>
    <dbReference type="NCBI Taxonomy" id="5478"/>
    <lineage>
        <taxon>Eukaryota</taxon>
        <taxon>Fungi</taxon>
        <taxon>Dikarya</taxon>
        <taxon>Ascomycota</taxon>
        <taxon>Saccharomycotina</taxon>
        <taxon>Saccharomycetes</taxon>
        <taxon>Saccharomycetales</taxon>
        <taxon>Saccharomycetaceae</taxon>
        <taxon>Nakaseomyces</taxon>
    </lineage>
</organism>
<dbReference type="NCBIfam" id="TIGR02361">
    <property type="entry name" value="dak_ATP"/>
    <property type="match status" value="1"/>
</dbReference>
<evidence type="ECO:0000256" key="9">
    <source>
        <dbReference type="ARBA" id="ARBA00047974"/>
    </source>
</evidence>
<dbReference type="Gene3D" id="3.40.50.10440">
    <property type="entry name" value="Dihydroxyacetone kinase, domain 1"/>
    <property type="match status" value="1"/>
</dbReference>
<dbReference type="VEuPathDB" id="FungiDB:CAGL0L11374g"/>
<evidence type="ECO:0000256" key="11">
    <source>
        <dbReference type="PIRSR" id="PIRSR612734-1"/>
    </source>
</evidence>
<comment type="caution">
    <text evidence="16">The sequence shown here is derived from an EMBL/GenBank/DDBJ whole genome shotgun (WGS) entry which is preliminary data.</text>
</comment>
<dbReference type="PROSITE" id="PS51480">
    <property type="entry name" value="DHAL"/>
    <property type="match status" value="1"/>
</dbReference>
<dbReference type="Gene3D" id="1.25.40.340">
    <property type="match status" value="1"/>
</dbReference>
<dbReference type="FunFam" id="3.30.1180.20:FF:000001">
    <property type="entry name" value="Dihydroxyacetone kinase 1"/>
    <property type="match status" value="1"/>
</dbReference>
<evidence type="ECO:0000256" key="8">
    <source>
        <dbReference type="ARBA" id="ARBA00022840"/>
    </source>
</evidence>
<gene>
    <name evidence="16" type="ORF">AO440_004785</name>
    <name evidence="15" type="ORF">AO440_005258</name>
</gene>
<feature type="active site" description="Tele-hemiaminal-histidine intermediate" evidence="11">
    <location>
        <position position="218"/>
    </location>
</feature>
<dbReference type="Pfam" id="PF02734">
    <property type="entry name" value="Dak2"/>
    <property type="match status" value="1"/>
</dbReference>
<feature type="binding site" evidence="12">
    <location>
        <begin position="49"/>
        <end position="52"/>
    </location>
    <ligand>
        <name>substrate</name>
    </ligand>
</feature>
<evidence type="ECO:0000256" key="3">
    <source>
        <dbReference type="ARBA" id="ARBA00008757"/>
    </source>
</evidence>
<evidence type="ECO:0000256" key="4">
    <source>
        <dbReference type="ARBA" id="ARBA00022679"/>
    </source>
</evidence>
<dbReference type="InterPro" id="IPR004006">
    <property type="entry name" value="DhaK_dom"/>
</dbReference>
<dbReference type="UniPathway" id="UPA00617">
    <property type="reaction ID" value="UER00669"/>
</dbReference>
<evidence type="ECO:0000256" key="10">
    <source>
        <dbReference type="ARBA" id="ARBA00048898"/>
    </source>
</evidence>
<dbReference type="GO" id="GO:0061610">
    <property type="term" value="P:glycerol to glycerone phosphate metabolic process"/>
    <property type="evidence" value="ECO:0007669"/>
    <property type="project" value="EnsemblFungi"/>
</dbReference>
<dbReference type="VEuPathDB" id="FungiDB:GWK60_L15345"/>
<dbReference type="SUPFAM" id="SSF82549">
    <property type="entry name" value="DAK1/DegV-like"/>
    <property type="match status" value="1"/>
</dbReference>
<evidence type="ECO:0000256" key="2">
    <source>
        <dbReference type="ARBA" id="ARBA00004778"/>
    </source>
</evidence>
<evidence type="ECO:0000259" key="14">
    <source>
        <dbReference type="PROSITE" id="PS51481"/>
    </source>
</evidence>
<dbReference type="OMA" id="TYSGTYM"/>
<comment type="pathway">
    <text evidence="2">Polyol metabolism; glycerol fermentation; glycerone phosphate from glycerol (oxidative route): step 2/2.</text>
</comment>